<feature type="region of interest" description="Disordered" evidence="1">
    <location>
        <begin position="501"/>
        <end position="524"/>
    </location>
</feature>
<feature type="compositionally biased region" description="Pro residues" evidence="1">
    <location>
        <begin position="437"/>
        <end position="447"/>
    </location>
</feature>
<comment type="caution">
    <text evidence="2">The sequence shown here is derived from an EMBL/GenBank/DDBJ whole genome shotgun (WGS) entry which is preliminary data.</text>
</comment>
<protein>
    <submittedName>
        <fullName evidence="2">(raccoon dog) hypothetical protein</fullName>
    </submittedName>
</protein>
<sequence>MLGSPVPVALRGLRAVSPARRCRDLPSLPSCSCRVPGEAGRLPAPSAPSLGVGDPVPRSWKPSAGLLAGEDGVSFAPLVGGAEAAKGARDGACVPPSGERPRSPWVITSWPPPPGAPGSPRCRAKSGSPRAPTPRCGPGGLRAGPHAGSAGPQFSFSTRRNRQSPHPKGWWAQGRPCRPGDPNGKHRGPEVQVRAGPGGRECEVGEAEPSVPAARTGPRAPPPGRDITATQPHCTPGALPSASTSRKGKDAAALPTASPACLSPPDVLPGRDGSPHSAEGIVVAGPSPPAPLVLPGGQSVPRVGGRRAPLPAGPHWRPRVTSTFQANEVTVSRSRHFRGSPCHRQHPELLRCFQTVTWSSSAFQPRPQAQSPPSLPGPPPGPGPHAGRAAACSCPPTPSHALGGGGGGGEGQVAAPPSSSRSSRGCAVFPQEGPQQGPRPPPPPRPRPGGHLPCVLGSLPPSSSRASTASSSASTADCCLPPVHQVPLAIRAQGPSITCTALSRSSGPTAVSVVPTRSRPRPLH</sequence>
<dbReference type="AlphaFoldDB" id="A0A811Z8M0"/>
<evidence type="ECO:0000313" key="2">
    <source>
        <dbReference type="EMBL" id="CAD7684239.1"/>
    </source>
</evidence>
<reference evidence="2" key="1">
    <citation type="submission" date="2020-12" db="EMBL/GenBank/DDBJ databases">
        <authorList>
            <consortium name="Molecular Ecology Group"/>
        </authorList>
    </citation>
    <scope>NUCLEOTIDE SEQUENCE</scope>
    <source>
        <strain evidence="2">TBG_1078</strain>
    </source>
</reference>
<feature type="compositionally biased region" description="Pro residues" evidence="1">
    <location>
        <begin position="373"/>
        <end position="383"/>
    </location>
</feature>
<feature type="compositionally biased region" description="Gly residues" evidence="1">
    <location>
        <begin position="402"/>
        <end position="411"/>
    </location>
</feature>
<evidence type="ECO:0000313" key="3">
    <source>
        <dbReference type="Proteomes" id="UP000645828"/>
    </source>
</evidence>
<accession>A0A811Z8M0</accession>
<organism evidence="2 3">
    <name type="scientific">Nyctereutes procyonoides</name>
    <name type="common">Raccoon dog</name>
    <name type="synonym">Canis procyonoides</name>
    <dbReference type="NCBI Taxonomy" id="34880"/>
    <lineage>
        <taxon>Eukaryota</taxon>
        <taxon>Metazoa</taxon>
        <taxon>Chordata</taxon>
        <taxon>Craniata</taxon>
        <taxon>Vertebrata</taxon>
        <taxon>Euteleostomi</taxon>
        <taxon>Mammalia</taxon>
        <taxon>Eutheria</taxon>
        <taxon>Laurasiatheria</taxon>
        <taxon>Carnivora</taxon>
        <taxon>Caniformia</taxon>
        <taxon>Canidae</taxon>
        <taxon>Nyctereutes</taxon>
    </lineage>
</organism>
<feature type="compositionally biased region" description="Low complexity" evidence="1">
    <location>
        <begin position="414"/>
        <end position="436"/>
    </location>
</feature>
<feature type="region of interest" description="Disordered" evidence="1">
    <location>
        <begin position="361"/>
        <end position="478"/>
    </location>
</feature>
<dbReference type="Proteomes" id="UP000645828">
    <property type="component" value="Unassembled WGS sequence"/>
</dbReference>
<evidence type="ECO:0000256" key="1">
    <source>
        <dbReference type="SAM" id="MobiDB-lite"/>
    </source>
</evidence>
<feature type="region of interest" description="Disordered" evidence="1">
    <location>
        <begin position="108"/>
        <end position="264"/>
    </location>
</feature>
<keyword evidence="3" id="KW-1185">Reference proteome</keyword>
<proteinExistence type="predicted"/>
<name>A0A811Z8M0_NYCPR</name>
<feature type="compositionally biased region" description="Low complexity" evidence="1">
    <location>
        <begin position="462"/>
        <end position="476"/>
    </location>
</feature>
<gene>
    <name evidence="2" type="ORF">NYPRO_LOCUS17032</name>
</gene>
<dbReference type="EMBL" id="CAJHUB010000757">
    <property type="protein sequence ID" value="CAD7684239.1"/>
    <property type="molecule type" value="Genomic_DNA"/>
</dbReference>